<evidence type="ECO:0000313" key="4">
    <source>
        <dbReference type="Proteomes" id="UP000182350"/>
    </source>
</evidence>
<dbReference type="SUPFAM" id="SSF50156">
    <property type="entry name" value="PDZ domain-like"/>
    <property type="match status" value="1"/>
</dbReference>
<evidence type="ECO:0000259" key="2">
    <source>
        <dbReference type="PROSITE" id="PS51658"/>
    </source>
</evidence>
<accession>A0A1K1XE63</accession>
<feature type="compositionally biased region" description="Basic and acidic residues" evidence="1">
    <location>
        <begin position="257"/>
        <end position="267"/>
    </location>
</feature>
<protein>
    <submittedName>
        <fullName evidence="3">Bifunctional DNase/RNase</fullName>
    </submittedName>
</protein>
<dbReference type="Pfam" id="PF02577">
    <property type="entry name" value="BFN_dom"/>
    <property type="match status" value="1"/>
</dbReference>
<evidence type="ECO:0000313" key="3">
    <source>
        <dbReference type="EMBL" id="SFX47985.1"/>
    </source>
</evidence>
<feature type="region of interest" description="Disordered" evidence="1">
    <location>
        <begin position="257"/>
        <end position="279"/>
    </location>
</feature>
<dbReference type="GO" id="GO:0004518">
    <property type="term" value="F:nuclease activity"/>
    <property type="evidence" value="ECO:0007669"/>
    <property type="project" value="InterPro"/>
</dbReference>
<dbReference type="EMBL" id="FPJW01000006">
    <property type="protein sequence ID" value="SFX47985.1"/>
    <property type="molecule type" value="Genomic_DNA"/>
</dbReference>
<dbReference type="Gene3D" id="2.30.42.10">
    <property type="match status" value="1"/>
</dbReference>
<sequence>MKLLLLLVLLLTWLATPLQARELRLDEQQLVPVEVSGILLAHHGTPVVLLAPPGSQQMVPIFIGHSEARAIHAALQDEITPRPMTHDLASELIPLLKGQLERIIIDDLVNGSYMGFLHLQQDGINHYVDSRPSDALALGLRSGARILVAPEVLASAVQVNPEDLDDLGVSARSISVGLATSDLRAALGLPDQAGVLVTDVRGSLQSSGLKAGDLLTRINDQPAATPMEFLRLIRRHERDEQTRITYWQNNRERQLTLPRLERERPALPDRSASGSAHDI</sequence>
<feature type="domain" description="BFN" evidence="2">
    <location>
        <begin position="30"/>
        <end position="160"/>
    </location>
</feature>
<organism evidence="3 4">
    <name type="scientific">Marinospirillum alkaliphilum DSM 21637</name>
    <dbReference type="NCBI Taxonomy" id="1122209"/>
    <lineage>
        <taxon>Bacteria</taxon>
        <taxon>Pseudomonadati</taxon>
        <taxon>Pseudomonadota</taxon>
        <taxon>Gammaproteobacteria</taxon>
        <taxon>Oceanospirillales</taxon>
        <taxon>Oceanospirillaceae</taxon>
        <taxon>Marinospirillum</taxon>
    </lineage>
</organism>
<dbReference type="Gene3D" id="3.10.690.10">
    <property type="entry name" value="Bifunctional nuclease domain"/>
    <property type="match status" value="1"/>
</dbReference>
<dbReference type="InterPro" id="IPR003729">
    <property type="entry name" value="Bi_nuclease_dom"/>
</dbReference>
<keyword evidence="4" id="KW-1185">Reference proteome</keyword>
<dbReference type="RefSeq" id="WP_177247069.1">
    <property type="nucleotide sequence ID" value="NZ_FPJW01000006.1"/>
</dbReference>
<name>A0A1K1XE63_9GAMM</name>
<dbReference type="SUPFAM" id="SSF103256">
    <property type="entry name" value="Hypothetical protein TM0160"/>
    <property type="match status" value="1"/>
</dbReference>
<evidence type="ECO:0000256" key="1">
    <source>
        <dbReference type="SAM" id="MobiDB-lite"/>
    </source>
</evidence>
<gene>
    <name evidence="3" type="ORF">SAMN02745752_01790</name>
</gene>
<proteinExistence type="predicted"/>
<dbReference type="Proteomes" id="UP000182350">
    <property type="component" value="Unassembled WGS sequence"/>
</dbReference>
<dbReference type="PROSITE" id="PS51658">
    <property type="entry name" value="BFN"/>
    <property type="match status" value="1"/>
</dbReference>
<dbReference type="InterPro" id="IPR001478">
    <property type="entry name" value="PDZ"/>
</dbReference>
<dbReference type="AlphaFoldDB" id="A0A1K1XE63"/>
<dbReference type="STRING" id="1122209.SAMN02745752_01790"/>
<dbReference type="InterPro" id="IPR036104">
    <property type="entry name" value="BFN_sf"/>
</dbReference>
<reference evidence="3 4" key="1">
    <citation type="submission" date="2016-11" db="EMBL/GenBank/DDBJ databases">
        <authorList>
            <person name="Jaros S."/>
            <person name="Januszkiewicz K."/>
            <person name="Wedrychowicz H."/>
        </authorList>
    </citation>
    <scope>NUCLEOTIDE SEQUENCE [LARGE SCALE GENOMIC DNA]</scope>
    <source>
        <strain evidence="3 4">DSM 21637</strain>
    </source>
</reference>
<dbReference type="Pfam" id="PF13180">
    <property type="entry name" value="PDZ_2"/>
    <property type="match status" value="1"/>
</dbReference>
<dbReference type="InterPro" id="IPR036034">
    <property type="entry name" value="PDZ_sf"/>
</dbReference>